<dbReference type="PANTHER" id="PTHR36302:SF1">
    <property type="entry name" value="COPPER CHAPERONE PCU(A)C"/>
    <property type="match status" value="1"/>
</dbReference>
<protein>
    <submittedName>
        <fullName evidence="3">Unannotated protein</fullName>
    </submittedName>
</protein>
<keyword evidence="2" id="KW-1133">Transmembrane helix</keyword>
<keyword evidence="2" id="KW-0812">Transmembrane</keyword>
<proteinExistence type="predicted"/>
<dbReference type="InterPro" id="IPR007410">
    <property type="entry name" value="LpqE-like"/>
</dbReference>
<sequence length="196" mass="20794">MTSTSTTGDTPDGVPTPGPVRKMPSPIYRKIRRKAPILVVVFCMGILVFAAFASPFKKPPAAIDLRLPLVGADTNPAAGYVVIHNAGGSDTLLGASTPAAASVTIQQRRPSPTDPAGILEAVDSLSVEGFSDLRLQPGSDQLLLEGLVKPLVVGEKIQLTLRFERAGNITVEADVQTYLEIADRMLPSRLKLPGER</sequence>
<feature type="region of interest" description="Disordered" evidence="1">
    <location>
        <begin position="1"/>
        <end position="25"/>
    </location>
</feature>
<evidence type="ECO:0000313" key="3">
    <source>
        <dbReference type="EMBL" id="CAB4605320.1"/>
    </source>
</evidence>
<dbReference type="SUPFAM" id="SSF110087">
    <property type="entry name" value="DR1885-like metal-binding protein"/>
    <property type="match status" value="1"/>
</dbReference>
<dbReference type="Pfam" id="PF04314">
    <property type="entry name" value="PCuAC"/>
    <property type="match status" value="1"/>
</dbReference>
<dbReference type="InterPro" id="IPR058248">
    <property type="entry name" value="Lxx211020-like"/>
</dbReference>
<accession>A0A6J6GY56</accession>
<name>A0A6J6GY56_9ZZZZ</name>
<dbReference type="InterPro" id="IPR036182">
    <property type="entry name" value="PCuAC_sf"/>
</dbReference>
<evidence type="ECO:0000256" key="2">
    <source>
        <dbReference type="SAM" id="Phobius"/>
    </source>
</evidence>
<dbReference type="AlphaFoldDB" id="A0A6J6GY56"/>
<reference evidence="3" key="1">
    <citation type="submission" date="2020-05" db="EMBL/GenBank/DDBJ databases">
        <authorList>
            <person name="Chiriac C."/>
            <person name="Salcher M."/>
            <person name="Ghai R."/>
            <person name="Kavagutti S V."/>
        </authorList>
    </citation>
    <scope>NUCLEOTIDE SEQUENCE</scope>
</reference>
<dbReference type="EMBL" id="CAEZUP010000022">
    <property type="protein sequence ID" value="CAB4605320.1"/>
    <property type="molecule type" value="Genomic_DNA"/>
</dbReference>
<dbReference type="PANTHER" id="PTHR36302">
    <property type="entry name" value="BLR7088 PROTEIN"/>
    <property type="match status" value="1"/>
</dbReference>
<dbReference type="Gene3D" id="2.60.40.1890">
    <property type="entry name" value="PCu(A)C copper chaperone"/>
    <property type="match status" value="1"/>
</dbReference>
<feature type="transmembrane region" description="Helical" evidence="2">
    <location>
        <begin position="35"/>
        <end position="56"/>
    </location>
</feature>
<evidence type="ECO:0000256" key="1">
    <source>
        <dbReference type="SAM" id="MobiDB-lite"/>
    </source>
</evidence>
<feature type="compositionally biased region" description="Low complexity" evidence="1">
    <location>
        <begin position="1"/>
        <end position="15"/>
    </location>
</feature>
<keyword evidence="2" id="KW-0472">Membrane</keyword>
<gene>
    <name evidence="3" type="ORF">UFOPK1835_00723</name>
</gene>
<organism evidence="3">
    <name type="scientific">freshwater metagenome</name>
    <dbReference type="NCBI Taxonomy" id="449393"/>
    <lineage>
        <taxon>unclassified sequences</taxon>
        <taxon>metagenomes</taxon>
        <taxon>ecological metagenomes</taxon>
    </lineage>
</organism>